<comment type="caution">
    <text evidence="2">The sequence shown here is derived from an EMBL/GenBank/DDBJ whole genome shotgun (WGS) entry which is preliminary data.</text>
</comment>
<dbReference type="NCBIfam" id="TIGR00229">
    <property type="entry name" value="sensory_box"/>
    <property type="match status" value="1"/>
</dbReference>
<dbReference type="Proteomes" id="UP000432727">
    <property type="component" value="Unassembled WGS sequence"/>
</dbReference>
<feature type="domain" description="PAS fold-4" evidence="1">
    <location>
        <begin position="32"/>
        <end position="138"/>
    </location>
</feature>
<dbReference type="Gene3D" id="3.30.450.20">
    <property type="entry name" value="PAS domain"/>
    <property type="match status" value="1"/>
</dbReference>
<dbReference type="Pfam" id="PF08448">
    <property type="entry name" value="PAS_4"/>
    <property type="match status" value="1"/>
</dbReference>
<dbReference type="EMBL" id="WTYI01000001">
    <property type="protein sequence ID" value="MXO95770.1"/>
    <property type="molecule type" value="Genomic_DNA"/>
</dbReference>
<name>A0A6I4TKP0_9SPHN</name>
<dbReference type="InterPro" id="IPR000014">
    <property type="entry name" value="PAS"/>
</dbReference>
<dbReference type="InterPro" id="IPR013656">
    <property type="entry name" value="PAS_4"/>
</dbReference>
<dbReference type="RefSeq" id="WP_160594997.1">
    <property type="nucleotide sequence ID" value="NZ_WTYI01000001.1"/>
</dbReference>
<protein>
    <submittedName>
        <fullName evidence="2">PAS domain-containing protein</fullName>
    </submittedName>
</protein>
<evidence type="ECO:0000259" key="1">
    <source>
        <dbReference type="Pfam" id="PF08448"/>
    </source>
</evidence>
<organism evidence="2 3">
    <name type="scientific">Qipengyuania aquimaris</name>
    <dbReference type="NCBI Taxonomy" id="255984"/>
    <lineage>
        <taxon>Bacteria</taxon>
        <taxon>Pseudomonadati</taxon>
        <taxon>Pseudomonadota</taxon>
        <taxon>Alphaproteobacteria</taxon>
        <taxon>Sphingomonadales</taxon>
        <taxon>Erythrobacteraceae</taxon>
        <taxon>Qipengyuania</taxon>
    </lineage>
</organism>
<proteinExistence type="predicted"/>
<dbReference type="SUPFAM" id="SSF55785">
    <property type="entry name" value="PYP-like sensor domain (PAS domain)"/>
    <property type="match status" value="1"/>
</dbReference>
<reference evidence="2 3" key="1">
    <citation type="submission" date="2019-12" db="EMBL/GenBank/DDBJ databases">
        <title>Genomic-based taxomic classification of the family Erythrobacteraceae.</title>
        <authorList>
            <person name="Xu L."/>
        </authorList>
    </citation>
    <scope>NUCLEOTIDE SEQUENCE [LARGE SCALE GENOMIC DNA]</scope>
    <source>
        <strain evidence="2 3">JCM 12189</strain>
    </source>
</reference>
<evidence type="ECO:0000313" key="2">
    <source>
        <dbReference type="EMBL" id="MXO95770.1"/>
    </source>
</evidence>
<evidence type="ECO:0000313" key="3">
    <source>
        <dbReference type="Proteomes" id="UP000432727"/>
    </source>
</evidence>
<dbReference type="InterPro" id="IPR035965">
    <property type="entry name" value="PAS-like_dom_sf"/>
</dbReference>
<gene>
    <name evidence="2" type="ORF">GRI34_04960</name>
</gene>
<keyword evidence="3" id="KW-1185">Reference proteome</keyword>
<accession>A0A6I4TKP0</accession>
<sequence>MSAEPLLSPEVDAMRMACAAGLTGGNLALALLEQSEDCIKLLTLQGELDYMNCGGLRAMEISDFGEVKGQPWWSLWPQEHRDLVRESFNRAVSGHERHFTADCPTAAGTPRRWSVHLKPLVAPAGPVVAVLCTSRDITGMAQLAA</sequence>
<dbReference type="AlphaFoldDB" id="A0A6I4TKP0"/>
<dbReference type="OrthoDB" id="9760752at2"/>